<dbReference type="Proteomes" id="UP000250163">
    <property type="component" value="Chromosome MORIYA"/>
</dbReference>
<gene>
    <name evidence="1" type="ORF">MORIYA_2653</name>
</gene>
<evidence type="ECO:0000313" key="1">
    <source>
        <dbReference type="EMBL" id="SQD79129.1"/>
    </source>
</evidence>
<dbReference type="RefSeq" id="WP_408632085.1">
    <property type="nucleotide sequence ID" value="NZ_LS483250.1"/>
</dbReference>
<sequence>MIKIKIAFIGLAVTWVEKYSGERIYTPHLAALNADLVLMCG</sequence>
<protein>
    <submittedName>
        <fullName evidence="1">Uncharacterized protein</fullName>
    </submittedName>
</protein>
<reference evidence="2" key="1">
    <citation type="submission" date="2018-05" db="EMBL/GenBank/DDBJ databases">
        <authorList>
            <person name="Cea G.-C."/>
            <person name="William W."/>
        </authorList>
    </citation>
    <scope>NUCLEOTIDE SEQUENCE [LARGE SCALE GENOMIC DNA]</scope>
    <source>
        <strain evidence="2">DB21MT 5</strain>
    </source>
</reference>
<name>A0A330LR38_9GAMM</name>
<accession>A0A330LR38</accession>
<keyword evidence="2" id="KW-1185">Reference proteome</keyword>
<dbReference type="AlphaFoldDB" id="A0A330LR38"/>
<dbReference type="EMBL" id="LS483250">
    <property type="protein sequence ID" value="SQD79129.1"/>
    <property type="molecule type" value="Genomic_DNA"/>
</dbReference>
<evidence type="ECO:0000313" key="2">
    <source>
        <dbReference type="Proteomes" id="UP000250163"/>
    </source>
</evidence>
<organism evidence="1 2">
    <name type="scientific">Moritella yayanosii</name>
    <dbReference type="NCBI Taxonomy" id="69539"/>
    <lineage>
        <taxon>Bacteria</taxon>
        <taxon>Pseudomonadati</taxon>
        <taxon>Pseudomonadota</taxon>
        <taxon>Gammaproteobacteria</taxon>
        <taxon>Alteromonadales</taxon>
        <taxon>Moritellaceae</taxon>
        <taxon>Moritella</taxon>
    </lineage>
</organism>
<proteinExistence type="predicted"/>
<dbReference type="KEGG" id="mya:MORIYA_2653"/>